<protein>
    <submittedName>
        <fullName evidence="1">Uncharacterized protein</fullName>
    </submittedName>
</protein>
<evidence type="ECO:0000313" key="2">
    <source>
        <dbReference type="Proteomes" id="UP000247922"/>
    </source>
</evidence>
<dbReference type="EMBL" id="QJJR01000022">
    <property type="protein sequence ID" value="PXW86182.1"/>
    <property type="molecule type" value="Genomic_DNA"/>
</dbReference>
<dbReference type="RefSeq" id="WP_110252251.1">
    <property type="nucleotide sequence ID" value="NZ_QJJR01000022.1"/>
</dbReference>
<accession>A0A2V3VW18</accession>
<organism evidence="1 2">
    <name type="scientific">Streptohalobacillus salinus</name>
    <dbReference type="NCBI Taxonomy" id="621096"/>
    <lineage>
        <taxon>Bacteria</taxon>
        <taxon>Bacillati</taxon>
        <taxon>Bacillota</taxon>
        <taxon>Bacilli</taxon>
        <taxon>Bacillales</taxon>
        <taxon>Bacillaceae</taxon>
        <taxon>Streptohalobacillus</taxon>
    </lineage>
</organism>
<gene>
    <name evidence="1" type="ORF">DES38_1223</name>
</gene>
<dbReference type="AlphaFoldDB" id="A0A2V3VW18"/>
<reference evidence="1 2" key="1">
    <citation type="submission" date="2018-05" db="EMBL/GenBank/DDBJ databases">
        <title>Genomic Encyclopedia of Type Strains, Phase IV (KMG-IV): sequencing the most valuable type-strain genomes for metagenomic binning, comparative biology and taxonomic classification.</title>
        <authorList>
            <person name="Goeker M."/>
        </authorList>
    </citation>
    <scope>NUCLEOTIDE SEQUENCE [LARGE SCALE GENOMIC DNA]</scope>
    <source>
        <strain evidence="1 2">DSM 22440</strain>
    </source>
</reference>
<dbReference type="Proteomes" id="UP000247922">
    <property type="component" value="Unassembled WGS sequence"/>
</dbReference>
<evidence type="ECO:0000313" key="1">
    <source>
        <dbReference type="EMBL" id="PXW86182.1"/>
    </source>
</evidence>
<sequence length="188" mass="21574">MKHVIPLVMTGFALIIGGVYLASIEGTSEQTVLPVRSQPTERVNVNFKGASITFEETSPSFNETILFEKTDAFIDGLIQPIDDTYRLETINSIDELYAIYEDVATRAVVKPYLDFYFTEEKTGVYVLPTELPPWFEKDQPYRLKEINRHKVSVTQENSHLELYGVYQIELVFEWVEGQGWMIVAIDHS</sequence>
<name>A0A2V3VW18_9BACI</name>
<keyword evidence="2" id="KW-1185">Reference proteome</keyword>
<proteinExistence type="predicted"/>
<dbReference type="OrthoDB" id="2880030at2"/>
<comment type="caution">
    <text evidence="1">The sequence shown here is derived from an EMBL/GenBank/DDBJ whole genome shotgun (WGS) entry which is preliminary data.</text>
</comment>